<evidence type="ECO:0000313" key="4">
    <source>
        <dbReference type="Proteomes" id="UP001497472"/>
    </source>
</evidence>
<reference evidence="3 4" key="1">
    <citation type="submission" date="2023-11" db="EMBL/GenBank/DDBJ databases">
        <authorList>
            <person name="Okamura Y."/>
        </authorList>
    </citation>
    <scope>NUCLEOTIDE SEQUENCE [LARGE SCALE GENOMIC DNA]</scope>
</reference>
<feature type="signal peptide" evidence="2">
    <location>
        <begin position="1"/>
        <end position="20"/>
    </location>
</feature>
<evidence type="ECO:0000313" key="3">
    <source>
        <dbReference type="EMBL" id="CAK1548566.1"/>
    </source>
</evidence>
<dbReference type="Gene3D" id="3.15.10.50">
    <property type="match status" value="1"/>
</dbReference>
<name>A0AAV1JGB2_9NEOP</name>
<dbReference type="Pfam" id="PF16984">
    <property type="entry name" value="Grp7_allergen"/>
    <property type="match status" value="1"/>
</dbReference>
<organism evidence="3 4">
    <name type="scientific">Leptosia nina</name>
    <dbReference type="NCBI Taxonomy" id="320188"/>
    <lineage>
        <taxon>Eukaryota</taxon>
        <taxon>Metazoa</taxon>
        <taxon>Ecdysozoa</taxon>
        <taxon>Arthropoda</taxon>
        <taxon>Hexapoda</taxon>
        <taxon>Insecta</taxon>
        <taxon>Pterygota</taxon>
        <taxon>Neoptera</taxon>
        <taxon>Endopterygota</taxon>
        <taxon>Lepidoptera</taxon>
        <taxon>Glossata</taxon>
        <taxon>Ditrysia</taxon>
        <taxon>Papilionoidea</taxon>
        <taxon>Pieridae</taxon>
        <taxon>Pierinae</taxon>
        <taxon>Leptosia</taxon>
    </lineage>
</organism>
<keyword evidence="1" id="KW-0812">Transmembrane</keyword>
<protein>
    <submittedName>
        <fullName evidence="3">Uncharacterized protein</fullName>
    </submittedName>
</protein>
<feature type="chain" id="PRO_5043763020" evidence="2">
    <location>
        <begin position="21"/>
        <end position="295"/>
    </location>
</feature>
<dbReference type="InterPro" id="IPR038602">
    <property type="entry name" value="Mite_allergen_7_sf"/>
</dbReference>
<keyword evidence="1" id="KW-0472">Membrane</keyword>
<evidence type="ECO:0000256" key="2">
    <source>
        <dbReference type="SAM" id="SignalP"/>
    </source>
</evidence>
<accession>A0AAV1JGB2</accession>
<gene>
    <name evidence="3" type="ORF">LNINA_LOCUS7934</name>
</gene>
<feature type="transmembrane region" description="Helical" evidence="1">
    <location>
        <begin position="244"/>
        <end position="265"/>
    </location>
</feature>
<dbReference type="EMBL" id="CAVLEF010000010">
    <property type="protein sequence ID" value="CAK1548566.1"/>
    <property type="molecule type" value="Genomic_DNA"/>
</dbReference>
<dbReference type="Proteomes" id="UP001497472">
    <property type="component" value="Unassembled WGS sequence"/>
</dbReference>
<evidence type="ECO:0000256" key="1">
    <source>
        <dbReference type="SAM" id="Phobius"/>
    </source>
</evidence>
<dbReference type="InterPro" id="IPR020234">
    <property type="entry name" value="Mite_allergen_group-7"/>
</dbReference>
<keyword evidence="1" id="KW-1133">Transmembrane helix</keyword>
<keyword evidence="4" id="KW-1185">Reference proteome</keyword>
<sequence>MNGLKALAFSLAVLLITAEANIIKFKSKPTWKLDRVEDNGNVNEVSATNWKFDQAANEYVSDEIPVDTWNPANNDAEELQSVVPSWNLGLTAKVNDYVDNTIHMLIPFMVNNGLDPMTLPEIVEGFEVRLILITYSAWLKLTNGAMTGLVNVTRFEDQKVNYFAKNLRVRVHLQFNDLEFNYNYLVQVMNIGPTGRIIGSLDRFRVVADLLIDFNNDEIHLQEFKLNDVGRLRVRLRGNILFDWLLNPVIGVFTTLFNGIIMFTVELTIRSVAQSVITGINGAIRDVISQIEAFN</sequence>
<comment type="caution">
    <text evidence="3">The sequence shown here is derived from an EMBL/GenBank/DDBJ whole genome shotgun (WGS) entry which is preliminary data.</text>
</comment>
<dbReference type="AlphaFoldDB" id="A0AAV1JGB2"/>
<keyword evidence="2" id="KW-0732">Signal</keyword>
<proteinExistence type="predicted"/>